<evidence type="ECO:0000313" key="2">
    <source>
        <dbReference type="Proteomes" id="UP001239111"/>
    </source>
</evidence>
<evidence type="ECO:0000313" key="1">
    <source>
        <dbReference type="EMBL" id="KAJ8683016.1"/>
    </source>
</evidence>
<proteinExistence type="predicted"/>
<name>A0ACC2PHU2_9HYME</name>
<reference evidence="1" key="1">
    <citation type="submission" date="2023-04" db="EMBL/GenBank/DDBJ databases">
        <title>A chromosome-level genome assembly of the parasitoid wasp Eretmocerus hayati.</title>
        <authorList>
            <person name="Zhong Y."/>
            <person name="Liu S."/>
            <person name="Liu Y."/>
        </authorList>
    </citation>
    <scope>NUCLEOTIDE SEQUENCE</scope>
    <source>
        <strain evidence="1">ZJU_SS_LIU_2023</strain>
    </source>
</reference>
<protein>
    <submittedName>
        <fullName evidence="1">Uncharacterized protein</fullName>
    </submittedName>
</protein>
<keyword evidence="2" id="KW-1185">Reference proteome</keyword>
<gene>
    <name evidence="1" type="ORF">QAD02_018808</name>
</gene>
<dbReference type="EMBL" id="CM056741">
    <property type="protein sequence ID" value="KAJ8683016.1"/>
    <property type="molecule type" value="Genomic_DNA"/>
</dbReference>
<accession>A0ACC2PHU2</accession>
<organism evidence="1 2">
    <name type="scientific">Eretmocerus hayati</name>
    <dbReference type="NCBI Taxonomy" id="131215"/>
    <lineage>
        <taxon>Eukaryota</taxon>
        <taxon>Metazoa</taxon>
        <taxon>Ecdysozoa</taxon>
        <taxon>Arthropoda</taxon>
        <taxon>Hexapoda</taxon>
        <taxon>Insecta</taxon>
        <taxon>Pterygota</taxon>
        <taxon>Neoptera</taxon>
        <taxon>Endopterygota</taxon>
        <taxon>Hymenoptera</taxon>
        <taxon>Apocrita</taxon>
        <taxon>Proctotrupomorpha</taxon>
        <taxon>Chalcidoidea</taxon>
        <taxon>Aphelinidae</taxon>
        <taxon>Aphelininae</taxon>
        <taxon>Eretmocerus</taxon>
    </lineage>
</organism>
<sequence length="163" mass="18086">MVQNSTPIHEAAHHMPSKASYDHGSRQTDPHATAFKELVDLIQRGSALSMQIAKREIPLADAMGKTQEILGMMISDSVKYADSKANKKLIICAWNLHGRLTEIEALSLKYEVDKLLLSETLLPEKKNDYIAGYKTYHSNSSRGIAVVARESLQHFGIPIGVEN</sequence>
<comment type="caution">
    <text evidence="1">The sequence shown here is derived from an EMBL/GenBank/DDBJ whole genome shotgun (WGS) entry which is preliminary data.</text>
</comment>
<dbReference type="Proteomes" id="UP001239111">
    <property type="component" value="Chromosome 1"/>
</dbReference>